<accession>A0ABN9AEE0</accession>
<protein>
    <submittedName>
        <fullName evidence="1">Uncharacterized protein</fullName>
    </submittedName>
</protein>
<sequence length="92" mass="10601">MRHCKDYKVTVTAMTCMRHDGTCRPAALRLPTPGLGSHLCGWCRCGSARKSVHPHRGLRTRGRGSLVLMASRPHWKMQPHWEPRLRFPKKCR</sequence>
<comment type="caution">
    <text evidence="1">The sequence shown here is derived from an EMBL/GenBank/DDBJ whole genome shotgun (WGS) entry which is preliminary data.</text>
</comment>
<evidence type="ECO:0000313" key="2">
    <source>
        <dbReference type="Proteomes" id="UP001162483"/>
    </source>
</evidence>
<dbReference type="EMBL" id="CATNWA010000073">
    <property type="protein sequence ID" value="CAI9532630.1"/>
    <property type="molecule type" value="Genomic_DNA"/>
</dbReference>
<name>A0ABN9AEE0_9NEOB</name>
<proteinExistence type="predicted"/>
<feature type="non-terminal residue" evidence="1">
    <location>
        <position position="92"/>
    </location>
</feature>
<keyword evidence="2" id="KW-1185">Reference proteome</keyword>
<dbReference type="Proteomes" id="UP001162483">
    <property type="component" value="Unassembled WGS sequence"/>
</dbReference>
<gene>
    <name evidence="1" type="ORF">SPARVUS_LOCUS249747</name>
</gene>
<organism evidence="1 2">
    <name type="scientific">Staurois parvus</name>
    <dbReference type="NCBI Taxonomy" id="386267"/>
    <lineage>
        <taxon>Eukaryota</taxon>
        <taxon>Metazoa</taxon>
        <taxon>Chordata</taxon>
        <taxon>Craniata</taxon>
        <taxon>Vertebrata</taxon>
        <taxon>Euteleostomi</taxon>
        <taxon>Amphibia</taxon>
        <taxon>Batrachia</taxon>
        <taxon>Anura</taxon>
        <taxon>Neobatrachia</taxon>
        <taxon>Ranoidea</taxon>
        <taxon>Ranidae</taxon>
        <taxon>Staurois</taxon>
    </lineage>
</organism>
<reference evidence="1" key="1">
    <citation type="submission" date="2023-05" db="EMBL/GenBank/DDBJ databases">
        <authorList>
            <person name="Stuckert A."/>
        </authorList>
    </citation>
    <scope>NUCLEOTIDE SEQUENCE</scope>
</reference>
<evidence type="ECO:0000313" key="1">
    <source>
        <dbReference type="EMBL" id="CAI9532630.1"/>
    </source>
</evidence>